<evidence type="ECO:0000256" key="1">
    <source>
        <dbReference type="SAM" id="MobiDB-lite"/>
    </source>
</evidence>
<dbReference type="EMBL" id="MLQL01000003">
    <property type="protein sequence ID" value="OQE30420.1"/>
    <property type="molecule type" value="Genomic_DNA"/>
</dbReference>
<evidence type="ECO:0000313" key="3">
    <source>
        <dbReference type="Proteomes" id="UP000191342"/>
    </source>
</evidence>
<comment type="caution">
    <text evidence="2">The sequence shown here is derived from an EMBL/GenBank/DDBJ whole genome shotgun (WGS) entry which is preliminary data.</text>
</comment>
<dbReference type="OrthoDB" id="4364947at2759"/>
<evidence type="ECO:0000313" key="2">
    <source>
        <dbReference type="EMBL" id="OQE30420.1"/>
    </source>
</evidence>
<reference evidence="3" key="1">
    <citation type="journal article" date="2017" name="Nat. Microbiol.">
        <title>Global analysis of biosynthetic gene clusters reveals vast potential of secondary metabolite production in Penicillium species.</title>
        <authorList>
            <person name="Nielsen J.C."/>
            <person name="Grijseels S."/>
            <person name="Prigent S."/>
            <person name="Ji B."/>
            <person name="Dainat J."/>
            <person name="Nielsen K.F."/>
            <person name="Frisvad J.C."/>
            <person name="Workman M."/>
            <person name="Nielsen J."/>
        </authorList>
    </citation>
    <scope>NUCLEOTIDE SEQUENCE [LARGE SCALE GENOMIC DNA]</scope>
    <source>
        <strain evidence="3">IBT 14082</strain>
    </source>
</reference>
<name>A0A1V6TWX4_9EURO</name>
<organism evidence="2 3">
    <name type="scientific">Penicillium flavigenum</name>
    <dbReference type="NCBI Taxonomy" id="254877"/>
    <lineage>
        <taxon>Eukaryota</taxon>
        <taxon>Fungi</taxon>
        <taxon>Dikarya</taxon>
        <taxon>Ascomycota</taxon>
        <taxon>Pezizomycotina</taxon>
        <taxon>Eurotiomycetes</taxon>
        <taxon>Eurotiomycetidae</taxon>
        <taxon>Eurotiales</taxon>
        <taxon>Aspergillaceae</taxon>
        <taxon>Penicillium</taxon>
    </lineage>
</organism>
<proteinExistence type="predicted"/>
<keyword evidence="3" id="KW-1185">Reference proteome</keyword>
<dbReference type="AlphaFoldDB" id="A0A1V6TWX4"/>
<sequence>MVPTEFAHRPKGQLKGKLQRSTRDLVGRSTAMWDNSKYRYHQSTMEIWHKSADTLNDSKDWCHQSVKLMLYRSASKWNQSADQLHRVARIEDTIQYVPARDEQTQEQTPPQSPPQSRFYSRALNSQSTASSPKPKTTSPSTQAASIKSTSVIGPSLSPEEQIRVFHEATVPVNSTVKQARQLLDDKRTALGEIELEWVNSTITDAENAANDLAAFVKRFKQTSPQYRSSWKRRDYEVALKKQSHMFLSHGKVKMVLSHLGSLQTTLGKNEGFFSPSEVSTVLSPISELPCETSVISVFELPCISPAKTERPIPRIVVTQYDGDRDDNEIYSHVDESPPPSYEANGMNSMAELP</sequence>
<accession>A0A1V6TWX4</accession>
<protein>
    <submittedName>
        <fullName evidence="2">Uncharacterized protein</fullName>
    </submittedName>
</protein>
<feature type="compositionally biased region" description="Low complexity" evidence="1">
    <location>
        <begin position="125"/>
        <end position="143"/>
    </location>
</feature>
<dbReference type="STRING" id="254877.A0A1V6TWX4"/>
<gene>
    <name evidence="2" type="ORF">PENFLA_c003G02872</name>
</gene>
<dbReference type="Proteomes" id="UP000191342">
    <property type="component" value="Unassembled WGS sequence"/>
</dbReference>
<feature type="region of interest" description="Disordered" evidence="1">
    <location>
        <begin position="97"/>
        <end position="152"/>
    </location>
</feature>
<feature type="region of interest" description="Disordered" evidence="1">
    <location>
        <begin position="323"/>
        <end position="353"/>
    </location>
</feature>